<comment type="caution">
    <text evidence="2">The sequence shown here is derived from an EMBL/GenBank/DDBJ whole genome shotgun (WGS) entry which is preliminary data.</text>
</comment>
<dbReference type="AlphaFoldDB" id="A0A5C6AJP0"/>
<protein>
    <submittedName>
        <fullName evidence="2">Uncharacterized protein</fullName>
    </submittedName>
</protein>
<evidence type="ECO:0000313" key="3">
    <source>
        <dbReference type="Proteomes" id="UP000317421"/>
    </source>
</evidence>
<accession>A0A5C6AJP0</accession>
<sequence length="103" mass="11408">MARKVVSRKDLRAENDAAEAQEAAAPKKKAAKKAAPKKKASRSKAAAEVRLKAFWGVFNQSLKRVALYDYSQKKEAEKKAEELTAKGKSPHFVQPVKEILKDA</sequence>
<name>A0A5C6AJP0_9BACT</name>
<gene>
    <name evidence="2" type="ORF">Pla108_01760</name>
</gene>
<reference evidence="2 3" key="1">
    <citation type="submission" date="2019-02" db="EMBL/GenBank/DDBJ databases">
        <title>Deep-cultivation of Planctomycetes and their phenomic and genomic characterization uncovers novel biology.</title>
        <authorList>
            <person name="Wiegand S."/>
            <person name="Jogler M."/>
            <person name="Boedeker C."/>
            <person name="Pinto D."/>
            <person name="Vollmers J."/>
            <person name="Rivas-Marin E."/>
            <person name="Kohn T."/>
            <person name="Peeters S.H."/>
            <person name="Heuer A."/>
            <person name="Rast P."/>
            <person name="Oberbeckmann S."/>
            <person name="Bunk B."/>
            <person name="Jeske O."/>
            <person name="Meyerdierks A."/>
            <person name="Storesund J.E."/>
            <person name="Kallscheuer N."/>
            <person name="Luecker S."/>
            <person name="Lage O.M."/>
            <person name="Pohl T."/>
            <person name="Merkel B.J."/>
            <person name="Hornburger P."/>
            <person name="Mueller R.-W."/>
            <person name="Bruemmer F."/>
            <person name="Labrenz M."/>
            <person name="Spormann A.M."/>
            <person name="Op Den Camp H."/>
            <person name="Overmann J."/>
            <person name="Amann R."/>
            <person name="Jetten M.S.M."/>
            <person name="Mascher T."/>
            <person name="Medema M.H."/>
            <person name="Devos D.P."/>
            <person name="Kaster A.-K."/>
            <person name="Ovreas L."/>
            <person name="Rohde M."/>
            <person name="Galperin M.Y."/>
            <person name="Jogler C."/>
        </authorList>
    </citation>
    <scope>NUCLEOTIDE SEQUENCE [LARGE SCALE GENOMIC DNA]</scope>
    <source>
        <strain evidence="2 3">Pla108</strain>
    </source>
</reference>
<dbReference type="RefSeq" id="WP_146441563.1">
    <property type="nucleotide sequence ID" value="NZ_SJPR01000001.1"/>
</dbReference>
<evidence type="ECO:0000313" key="2">
    <source>
        <dbReference type="EMBL" id="TWT99241.1"/>
    </source>
</evidence>
<feature type="region of interest" description="Disordered" evidence="1">
    <location>
        <begin position="1"/>
        <end position="44"/>
    </location>
</feature>
<dbReference type="Proteomes" id="UP000317421">
    <property type="component" value="Unassembled WGS sequence"/>
</dbReference>
<keyword evidence="3" id="KW-1185">Reference proteome</keyword>
<dbReference type="EMBL" id="SJPR01000001">
    <property type="protein sequence ID" value="TWT99241.1"/>
    <property type="molecule type" value="Genomic_DNA"/>
</dbReference>
<evidence type="ECO:0000256" key="1">
    <source>
        <dbReference type="SAM" id="MobiDB-lite"/>
    </source>
</evidence>
<organism evidence="2 3">
    <name type="scientific">Botrimarina colliarenosi</name>
    <dbReference type="NCBI Taxonomy" id="2528001"/>
    <lineage>
        <taxon>Bacteria</taxon>
        <taxon>Pseudomonadati</taxon>
        <taxon>Planctomycetota</taxon>
        <taxon>Planctomycetia</taxon>
        <taxon>Pirellulales</taxon>
        <taxon>Lacipirellulaceae</taxon>
        <taxon>Botrimarina</taxon>
    </lineage>
</organism>
<feature type="compositionally biased region" description="Basic residues" evidence="1">
    <location>
        <begin position="26"/>
        <end position="42"/>
    </location>
</feature>
<proteinExistence type="predicted"/>